<sequence length="49" mass="5578">MEGVGHDKIQTCLFVYRSSFPSSQKVNKFNIIIVTDAGKGQKNQYWVSK</sequence>
<dbReference type="InParanoid" id="M7X8Y9"/>
<protein>
    <submittedName>
        <fullName evidence="1">Uncharacterized protein</fullName>
    </submittedName>
</protein>
<dbReference type="AlphaFoldDB" id="M7X8Y9"/>
<keyword evidence="2" id="KW-1185">Reference proteome</keyword>
<comment type="caution">
    <text evidence="1">The sequence shown here is derived from an EMBL/GenBank/DDBJ whole genome shotgun (WGS) entry which is preliminary data.</text>
</comment>
<accession>M7X8Y9</accession>
<proteinExistence type="predicted"/>
<dbReference type="Proteomes" id="UP000010953">
    <property type="component" value="Unassembled WGS sequence"/>
</dbReference>
<dbReference type="EMBL" id="AMZY02000020">
    <property type="protein sequence ID" value="EMS31183.1"/>
    <property type="molecule type" value="Genomic_DNA"/>
</dbReference>
<gene>
    <name evidence="1" type="ORF">C943_02330</name>
</gene>
<reference evidence="1" key="1">
    <citation type="submission" date="2013-01" db="EMBL/GenBank/DDBJ databases">
        <title>Genome assembly of Mariniradius saccharolyticus AK6.</title>
        <authorList>
            <person name="Vaidya B."/>
            <person name="Khatri I."/>
            <person name="Tanuku N.R.S."/>
            <person name="Subramanian S."/>
            <person name="Pinnaka A."/>
        </authorList>
    </citation>
    <scope>NUCLEOTIDE SEQUENCE [LARGE SCALE GENOMIC DNA]</scope>
    <source>
        <strain evidence="1">AK6</strain>
    </source>
</reference>
<evidence type="ECO:0000313" key="1">
    <source>
        <dbReference type="EMBL" id="EMS31183.1"/>
    </source>
</evidence>
<evidence type="ECO:0000313" key="2">
    <source>
        <dbReference type="Proteomes" id="UP000010953"/>
    </source>
</evidence>
<organism evidence="1 2">
    <name type="scientific">Mariniradius saccharolyticus AK6</name>
    <dbReference type="NCBI Taxonomy" id="1239962"/>
    <lineage>
        <taxon>Bacteria</taxon>
        <taxon>Pseudomonadati</taxon>
        <taxon>Bacteroidota</taxon>
        <taxon>Cytophagia</taxon>
        <taxon>Cytophagales</taxon>
        <taxon>Cyclobacteriaceae</taxon>
        <taxon>Mariniradius</taxon>
    </lineage>
</organism>
<name>M7X8Y9_9BACT</name>